<gene>
    <name evidence="2" type="ORF">EZ315_11530</name>
</gene>
<dbReference type="GeneID" id="82150421"/>
<reference evidence="2 3" key="1">
    <citation type="submission" date="2019-02" db="EMBL/GenBank/DDBJ databases">
        <title>Isolation and identification of novel species under the genus Muribaculum.</title>
        <authorList>
            <person name="Miyake S."/>
            <person name="Ding Y."/>
            <person name="Low A."/>
            <person name="Soh M."/>
            <person name="Seedorf H."/>
        </authorList>
    </citation>
    <scope>NUCLEOTIDE SEQUENCE [LARGE SCALE GENOMIC DNA]</scope>
    <source>
        <strain evidence="2 3">TLL-A3</strain>
    </source>
</reference>
<dbReference type="SUPFAM" id="SSF82693">
    <property type="entry name" value="Multidrug efflux transporter AcrB pore domain, PN1, PN2, PC1 and PC2 subdomains"/>
    <property type="match status" value="2"/>
</dbReference>
<dbReference type="InterPro" id="IPR027463">
    <property type="entry name" value="AcrB_DN_DC_subdom"/>
</dbReference>
<keyword evidence="1" id="KW-0812">Transmembrane</keyword>
<dbReference type="RefSeq" id="WP_135472216.1">
    <property type="nucleotide sequence ID" value="NZ_CASJDB010000047.1"/>
</dbReference>
<evidence type="ECO:0000313" key="3">
    <source>
        <dbReference type="Proteomes" id="UP000297635"/>
    </source>
</evidence>
<dbReference type="PANTHER" id="PTHR32063:SF0">
    <property type="entry name" value="SWARMING MOTILITY PROTEIN SWRC"/>
    <property type="match status" value="1"/>
</dbReference>
<dbReference type="PANTHER" id="PTHR32063">
    <property type="match status" value="1"/>
</dbReference>
<name>A0A4Z0V0A4_9BACT</name>
<feature type="transmembrane region" description="Helical" evidence="1">
    <location>
        <begin position="915"/>
        <end position="935"/>
    </location>
</feature>
<dbReference type="GO" id="GO:0042910">
    <property type="term" value="F:xenobiotic transmembrane transporter activity"/>
    <property type="evidence" value="ECO:0007669"/>
    <property type="project" value="TreeGrafter"/>
</dbReference>
<feature type="transmembrane region" description="Helical" evidence="1">
    <location>
        <begin position="335"/>
        <end position="353"/>
    </location>
</feature>
<comment type="caution">
    <text evidence="2">The sequence shown here is derived from an EMBL/GenBank/DDBJ whole genome shotgun (WGS) entry which is preliminary data.</text>
</comment>
<protein>
    <submittedName>
        <fullName evidence="2">Efflux RND transporter permease subunit</fullName>
    </submittedName>
</protein>
<sequence length="1060" mass="119515">MKASSFTIIVAFIAISLVGCALVPLLPVKLAPSRNLPSLTVSFSMPNNSARTVEAEVTSRLESILARVSGVKSINSKSYNGGGRVSIDLDRHADLDMVRFEVSALVRQAWGDMPDGVTYPSISPRSVEKESSRPFMTFTLNAPSNPSEIQAYGEENLKPLLSRIPGVYKVELSGAQPMEWQLRYDIDRLSSLGLTAADLRKAISEHYGSEFLGMAKISGGKEREEWMRLSLKSGGNPEAFVPSEISILMNSGEVVSLDKLVVVSHIEARAKHHFRINGLNSIYVNITSEEDANQLALSDRIKETVSLFEKSMPQGYMIDSAYDATENIREELDKIYFRSGLTVVILLLFVGLISLNIRYVLLITIGLAMNLAVAAVFYYLTGIEIQLYSLAGITISLNLIIDNLIVMTDHYTRRRDLGVFTAILAATLTTIGALSVVYFMDERTRLSLEDFVTVVIINLVVSLAVALFLVPALVDRLGVRRRIEEQGFRNLRRRLSLFLSRIYANIVNSVVRFRVAFIVIMILSFGLPVFIIPEKIEGDSRWVERYNAVFGSSVYKEKIKPVTDVVLGGTLRLFVEKVYNGSYWDRDTGEPVLYINATLPNGATVEQMDALVRKMEMYLRGFSEVRQFQTSVSGPRRASISVYFDKQSQHSGFPYRLKGDVISKALTLGGGSWNVYGLQDQGFSNDVRENAGSYRVKLTGYNYDELSDWAYRMRDTLLTHRRIKEVTVASEFSHWKDDYTEFHLAIDRDRLAKYGINASQLFRAIEPTFGREINCGQIVVDRSAQRINLYSLKSDTYDIFALMQQPFTIGGKTFKLSDIGRIEKRNAPQDIVKTNQEYIMCLQYEYIGSGMQGNKVLERDLETINALMPVGYRAESERLQWRDKDESGKYWLLLLVVAIIFFTASILFNSLRQPFAIIFIIPMSFIGVFAVFYLFKLNFDQGGFASFILLAGITVNAAIYILNEYNSQCRKFPTVDRCKIYIKAFRIKIVPILLTVLSTILGFIPFIIGETKESFWYPLAIGTMGGLLMSLICIILYLPLLVINKKHTLRYLPRSNNPEP</sequence>
<feature type="transmembrane region" description="Helical" evidence="1">
    <location>
        <begin position="941"/>
        <end position="962"/>
    </location>
</feature>
<proteinExistence type="predicted"/>
<keyword evidence="1" id="KW-0472">Membrane</keyword>
<dbReference type="SUPFAM" id="SSF82866">
    <property type="entry name" value="Multidrug efflux transporter AcrB transmembrane domain"/>
    <property type="match status" value="2"/>
</dbReference>
<feature type="transmembrane region" description="Helical" evidence="1">
    <location>
        <begin position="417"/>
        <end position="439"/>
    </location>
</feature>
<dbReference type="InterPro" id="IPR001036">
    <property type="entry name" value="Acrflvin-R"/>
</dbReference>
<evidence type="ECO:0000313" key="2">
    <source>
        <dbReference type="EMBL" id="TGG36479.1"/>
    </source>
</evidence>
<dbReference type="PROSITE" id="PS51257">
    <property type="entry name" value="PROKAR_LIPOPROTEIN"/>
    <property type="match status" value="1"/>
</dbReference>
<dbReference type="GO" id="GO:0005886">
    <property type="term" value="C:plasma membrane"/>
    <property type="evidence" value="ECO:0007669"/>
    <property type="project" value="TreeGrafter"/>
</dbReference>
<dbReference type="Proteomes" id="UP000297635">
    <property type="component" value="Unassembled WGS sequence"/>
</dbReference>
<organism evidence="2 3">
    <name type="scientific">Duncaniella freteri</name>
    <dbReference type="NCBI Taxonomy" id="2530391"/>
    <lineage>
        <taxon>Bacteria</taxon>
        <taxon>Pseudomonadati</taxon>
        <taxon>Bacteroidota</taxon>
        <taxon>Bacteroidia</taxon>
        <taxon>Bacteroidales</taxon>
        <taxon>Muribaculaceae</taxon>
        <taxon>Duncaniella</taxon>
    </lineage>
</organism>
<dbReference type="Gene3D" id="3.30.2090.10">
    <property type="entry name" value="Multidrug efflux transporter AcrB TolC docking domain, DN and DC subdomains"/>
    <property type="match status" value="2"/>
</dbReference>
<feature type="transmembrane region" description="Helical" evidence="1">
    <location>
        <begin position="451"/>
        <end position="474"/>
    </location>
</feature>
<keyword evidence="1" id="KW-1133">Transmembrane helix</keyword>
<dbReference type="Gene3D" id="1.20.1640.10">
    <property type="entry name" value="Multidrug efflux transporter AcrB transmembrane domain"/>
    <property type="match status" value="3"/>
</dbReference>
<dbReference type="Gene3D" id="3.30.70.1440">
    <property type="entry name" value="Multidrug efflux transporter AcrB pore domain"/>
    <property type="match status" value="1"/>
</dbReference>
<dbReference type="Gene3D" id="3.30.70.1430">
    <property type="entry name" value="Multidrug efflux transporter AcrB pore domain"/>
    <property type="match status" value="2"/>
</dbReference>
<feature type="transmembrane region" description="Helical" evidence="1">
    <location>
        <begin position="360"/>
        <end position="379"/>
    </location>
</feature>
<feature type="transmembrane region" description="Helical" evidence="1">
    <location>
        <begin position="385"/>
        <end position="405"/>
    </location>
</feature>
<feature type="transmembrane region" description="Helical" evidence="1">
    <location>
        <begin position="1015"/>
        <end position="1043"/>
    </location>
</feature>
<evidence type="ECO:0000256" key="1">
    <source>
        <dbReference type="SAM" id="Phobius"/>
    </source>
</evidence>
<keyword evidence="3" id="KW-1185">Reference proteome</keyword>
<accession>A0A4Z0V0A4</accession>
<feature type="transmembrane region" description="Helical" evidence="1">
    <location>
        <begin position="989"/>
        <end position="1009"/>
    </location>
</feature>
<dbReference type="PRINTS" id="PR00702">
    <property type="entry name" value="ACRIFLAVINRP"/>
</dbReference>
<feature type="transmembrane region" description="Helical" evidence="1">
    <location>
        <begin position="502"/>
        <end position="531"/>
    </location>
</feature>
<dbReference type="Pfam" id="PF00873">
    <property type="entry name" value="ACR_tran"/>
    <property type="match status" value="2"/>
</dbReference>
<dbReference type="EMBL" id="SJSA01000002">
    <property type="protein sequence ID" value="TGG36479.1"/>
    <property type="molecule type" value="Genomic_DNA"/>
</dbReference>
<dbReference type="AlphaFoldDB" id="A0A4Z0V0A4"/>
<feature type="transmembrane region" description="Helical" evidence="1">
    <location>
        <begin position="890"/>
        <end position="908"/>
    </location>
</feature>
<dbReference type="Gene3D" id="3.30.70.1320">
    <property type="entry name" value="Multidrug efflux transporter AcrB pore domain like"/>
    <property type="match status" value="1"/>
</dbReference>